<dbReference type="EMBL" id="JAWLUP010000070">
    <property type="protein sequence ID" value="MDV7267083.1"/>
    <property type="molecule type" value="Genomic_DNA"/>
</dbReference>
<reference evidence="2" key="1">
    <citation type="submission" date="2023-10" db="EMBL/GenBank/DDBJ databases">
        <title>Development of a sustainable strategy for remediation of hydrocarbon-contaminated territories based on the waste exchange concept.</title>
        <authorList>
            <person name="Krivoruchko A."/>
        </authorList>
    </citation>
    <scope>NUCLEOTIDE SEQUENCE</scope>
    <source>
        <strain evidence="2">IEGM 68</strain>
    </source>
</reference>
<proteinExistence type="predicted"/>
<gene>
    <name evidence="2" type="ORF">R4315_21375</name>
</gene>
<evidence type="ECO:0000313" key="3">
    <source>
        <dbReference type="Proteomes" id="UP001185863"/>
    </source>
</evidence>
<comment type="caution">
    <text evidence="2">The sequence shown here is derived from an EMBL/GenBank/DDBJ whole genome shotgun (WGS) entry which is preliminary data.</text>
</comment>
<feature type="compositionally biased region" description="Basic and acidic residues" evidence="1">
    <location>
        <begin position="15"/>
        <end position="24"/>
    </location>
</feature>
<feature type="region of interest" description="Disordered" evidence="1">
    <location>
        <begin position="165"/>
        <end position="220"/>
    </location>
</feature>
<protein>
    <submittedName>
        <fullName evidence="2">Uncharacterized protein</fullName>
    </submittedName>
</protein>
<feature type="compositionally biased region" description="Polar residues" evidence="1">
    <location>
        <begin position="1"/>
        <end position="11"/>
    </location>
</feature>
<organism evidence="2 3">
    <name type="scientific">Rhodococcus oxybenzonivorans</name>
    <dbReference type="NCBI Taxonomy" id="1990687"/>
    <lineage>
        <taxon>Bacteria</taxon>
        <taxon>Bacillati</taxon>
        <taxon>Actinomycetota</taxon>
        <taxon>Actinomycetes</taxon>
        <taxon>Mycobacteriales</taxon>
        <taxon>Nocardiaceae</taxon>
        <taxon>Rhodococcus</taxon>
    </lineage>
</organism>
<evidence type="ECO:0000313" key="2">
    <source>
        <dbReference type="EMBL" id="MDV7267083.1"/>
    </source>
</evidence>
<dbReference type="RefSeq" id="WP_317747792.1">
    <property type="nucleotide sequence ID" value="NZ_JAWLUP010000070.1"/>
</dbReference>
<sequence>MFEQNESSDPSNRVVEWKDGRTPRPDSICTARKTNGEPCRKQRVTGATVCTTHGGRAPQVKEKARIRLEMAGDKLAKELLRIAIDDPDVSDAIKLAAIRDALGRIGITEKTALEVQVGPTKPFEAILTGMLEGGSRAESRAARGVPDSGLPGWLADELNVVDAEFVDEDEPARPLVRRDNPTPAPESASSGLLPLDEALTQLQATSPPPAPQARRRNKRQ</sequence>
<feature type="region of interest" description="Disordered" evidence="1">
    <location>
        <begin position="1"/>
        <end position="34"/>
    </location>
</feature>
<name>A0AAE5A8F1_9NOCA</name>
<dbReference type="Proteomes" id="UP001185863">
    <property type="component" value="Unassembled WGS sequence"/>
</dbReference>
<dbReference type="AlphaFoldDB" id="A0AAE5A8F1"/>
<evidence type="ECO:0000256" key="1">
    <source>
        <dbReference type="SAM" id="MobiDB-lite"/>
    </source>
</evidence>
<accession>A0AAE5A8F1</accession>